<dbReference type="EMBL" id="BSYO01000016">
    <property type="protein sequence ID" value="GMH16135.1"/>
    <property type="molecule type" value="Genomic_DNA"/>
</dbReference>
<evidence type="ECO:0000313" key="1">
    <source>
        <dbReference type="EMBL" id="GMH16135.1"/>
    </source>
</evidence>
<evidence type="ECO:0000313" key="2">
    <source>
        <dbReference type="Proteomes" id="UP001279734"/>
    </source>
</evidence>
<proteinExistence type="predicted"/>
<gene>
    <name evidence="1" type="ORF">Nepgr_017976</name>
</gene>
<dbReference type="Proteomes" id="UP001279734">
    <property type="component" value="Unassembled WGS sequence"/>
</dbReference>
<reference evidence="1" key="1">
    <citation type="submission" date="2023-05" db="EMBL/GenBank/DDBJ databases">
        <title>Nepenthes gracilis genome sequencing.</title>
        <authorList>
            <person name="Fukushima K."/>
        </authorList>
    </citation>
    <scope>NUCLEOTIDE SEQUENCE</scope>
    <source>
        <strain evidence="1">SING2019-196</strain>
    </source>
</reference>
<protein>
    <submittedName>
        <fullName evidence="1">Uncharacterized protein</fullName>
    </submittedName>
</protein>
<sequence length="87" mass="9175">MLLGNSLLVPGCSPKVVSGLADMLLILSSGKQLLDEVKCGSYSLWLCCELGVEISAALLMEAAAGNAETGSWWLADAGSEVYWILLQ</sequence>
<dbReference type="AlphaFoldDB" id="A0AAD3SSG6"/>
<name>A0AAD3SSG6_NEPGR</name>
<organism evidence="1 2">
    <name type="scientific">Nepenthes gracilis</name>
    <name type="common">Slender pitcher plant</name>
    <dbReference type="NCBI Taxonomy" id="150966"/>
    <lineage>
        <taxon>Eukaryota</taxon>
        <taxon>Viridiplantae</taxon>
        <taxon>Streptophyta</taxon>
        <taxon>Embryophyta</taxon>
        <taxon>Tracheophyta</taxon>
        <taxon>Spermatophyta</taxon>
        <taxon>Magnoliopsida</taxon>
        <taxon>eudicotyledons</taxon>
        <taxon>Gunneridae</taxon>
        <taxon>Pentapetalae</taxon>
        <taxon>Caryophyllales</taxon>
        <taxon>Nepenthaceae</taxon>
        <taxon>Nepenthes</taxon>
    </lineage>
</organism>
<keyword evidence="2" id="KW-1185">Reference proteome</keyword>
<comment type="caution">
    <text evidence="1">The sequence shown here is derived from an EMBL/GenBank/DDBJ whole genome shotgun (WGS) entry which is preliminary data.</text>
</comment>
<accession>A0AAD3SSG6</accession>